<evidence type="ECO:0000313" key="2">
    <source>
        <dbReference type="EMBL" id="KAF3545812.1"/>
    </source>
</evidence>
<feature type="compositionally biased region" description="Basic and acidic residues" evidence="1">
    <location>
        <begin position="273"/>
        <end position="282"/>
    </location>
</feature>
<name>A0ABQ7C2F2_BRACR</name>
<organism evidence="2 3">
    <name type="scientific">Brassica cretica</name>
    <name type="common">Mustard</name>
    <dbReference type="NCBI Taxonomy" id="69181"/>
    <lineage>
        <taxon>Eukaryota</taxon>
        <taxon>Viridiplantae</taxon>
        <taxon>Streptophyta</taxon>
        <taxon>Embryophyta</taxon>
        <taxon>Tracheophyta</taxon>
        <taxon>Spermatophyta</taxon>
        <taxon>Magnoliopsida</taxon>
        <taxon>eudicotyledons</taxon>
        <taxon>Gunneridae</taxon>
        <taxon>Pentapetalae</taxon>
        <taxon>rosids</taxon>
        <taxon>malvids</taxon>
        <taxon>Brassicales</taxon>
        <taxon>Brassicaceae</taxon>
        <taxon>Brassiceae</taxon>
        <taxon>Brassica</taxon>
    </lineage>
</organism>
<dbReference type="EMBL" id="QGKV02000832">
    <property type="protein sequence ID" value="KAF3545812.1"/>
    <property type="molecule type" value="Genomic_DNA"/>
</dbReference>
<evidence type="ECO:0008006" key="4">
    <source>
        <dbReference type="Google" id="ProtNLM"/>
    </source>
</evidence>
<sequence length="282" mass="31511">MIKTFQKEIFQTYLLLTIAGNFGLQDNNCRLEIQKHRTLKFAQRVSSVELSAAYAHKETREVIHLKEQIEILKKALGTEEWNKEMKSPLSRQIATTEITPPRLRRLSIENGIKSPLASRSAQIWSLEGLKSYKKDETSKGDPIMEVHQLKNPLSPVNGGTSIPHFQLMQTPVKAEVDCRTSGKGSHIRKSLRTIGKLINGSEKRKENVPENPRSPLGVSNHFSGAKSPHTSNAKTLRRQSLTGQERSSIRVDPVENGIKGARDAKTPPPPERSSSKIGDKRA</sequence>
<accession>A0ABQ7C2F2</accession>
<dbReference type="Proteomes" id="UP000266723">
    <property type="component" value="Unassembled WGS sequence"/>
</dbReference>
<comment type="caution">
    <text evidence="2">The sequence shown here is derived from an EMBL/GenBank/DDBJ whole genome shotgun (WGS) entry which is preliminary data.</text>
</comment>
<protein>
    <recommendedName>
        <fullName evidence="4">DUF4005 domain-containing protein</fullName>
    </recommendedName>
</protein>
<keyword evidence="3" id="KW-1185">Reference proteome</keyword>
<evidence type="ECO:0000256" key="1">
    <source>
        <dbReference type="SAM" id="MobiDB-lite"/>
    </source>
</evidence>
<feature type="compositionally biased region" description="Polar residues" evidence="1">
    <location>
        <begin position="228"/>
        <end position="246"/>
    </location>
</feature>
<reference evidence="2 3" key="1">
    <citation type="journal article" date="2020" name="BMC Genomics">
        <title>Intraspecific diversification of the crop wild relative Brassica cretica Lam. using demographic model selection.</title>
        <authorList>
            <person name="Kioukis A."/>
            <person name="Michalopoulou V.A."/>
            <person name="Briers L."/>
            <person name="Pirintsos S."/>
            <person name="Studholme D.J."/>
            <person name="Pavlidis P."/>
            <person name="Sarris P.F."/>
        </authorList>
    </citation>
    <scope>NUCLEOTIDE SEQUENCE [LARGE SCALE GENOMIC DNA]</scope>
    <source>
        <strain evidence="3">cv. PFS-1207/04</strain>
    </source>
</reference>
<evidence type="ECO:0000313" key="3">
    <source>
        <dbReference type="Proteomes" id="UP000266723"/>
    </source>
</evidence>
<proteinExistence type="predicted"/>
<gene>
    <name evidence="2" type="ORF">DY000_02003873</name>
</gene>
<feature type="region of interest" description="Disordered" evidence="1">
    <location>
        <begin position="195"/>
        <end position="282"/>
    </location>
</feature>